<dbReference type="RefSeq" id="XP_071908283.1">
    <property type="nucleotide sequence ID" value="XM_072052182.1"/>
</dbReference>
<keyword evidence="4" id="KW-0489">Methyltransferase</keyword>
<comment type="subunit">
    <text evidence="13">Monomer.</text>
</comment>
<dbReference type="Proteomes" id="UP001652660">
    <property type="component" value="Chromosome 6c"/>
</dbReference>
<organism evidence="14 15">
    <name type="scientific">Coffea arabica</name>
    <name type="common">Arabian coffee</name>
    <dbReference type="NCBI Taxonomy" id="13443"/>
    <lineage>
        <taxon>Eukaryota</taxon>
        <taxon>Viridiplantae</taxon>
        <taxon>Streptophyta</taxon>
        <taxon>Embryophyta</taxon>
        <taxon>Tracheophyta</taxon>
        <taxon>Spermatophyta</taxon>
        <taxon>Magnoliopsida</taxon>
        <taxon>eudicotyledons</taxon>
        <taxon>Gunneridae</taxon>
        <taxon>Pentapetalae</taxon>
        <taxon>asterids</taxon>
        <taxon>lamiids</taxon>
        <taxon>Gentianales</taxon>
        <taxon>Rubiaceae</taxon>
        <taxon>Ixoroideae</taxon>
        <taxon>Gardenieae complex</taxon>
        <taxon>Bertiereae - Coffeeae clade</taxon>
        <taxon>Coffeeae</taxon>
        <taxon>Coffea</taxon>
    </lineage>
</organism>
<dbReference type="Gene3D" id="3.40.50.150">
    <property type="entry name" value="Vaccinia Virus protein VP39"/>
    <property type="match status" value="1"/>
</dbReference>
<keyword evidence="9 12" id="KW-0418">Kinase</keyword>
<dbReference type="GeneID" id="140004272"/>
<reference evidence="15" key="1">
    <citation type="submission" date="2025-08" db="UniProtKB">
        <authorList>
            <consortium name="RefSeq"/>
        </authorList>
    </citation>
    <scope>IDENTIFICATION</scope>
    <source>
        <tissue evidence="15">Leaves</tissue>
    </source>
</reference>
<dbReference type="InterPro" id="IPR036043">
    <property type="entry name" value="Phosphoglycerate_kinase_sf"/>
</dbReference>
<dbReference type="InterPro" id="IPR029063">
    <property type="entry name" value="SAM-dependent_MTases_sf"/>
</dbReference>
<evidence type="ECO:0000256" key="13">
    <source>
        <dbReference type="RuleBase" id="RU000696"/>
    </source>
</evidence>
<evidence type="ECO:0000256" key="6">
    <source>
        <dbReference type="ARBA" id="ARBA00022691"/>
    </source>
</evidence>
<dbReference type="InterPro" id="IPR001576">
    <property type="entry name" value="Phosphoglycerate_kinase"/>
</dbReference>
<dbReference type="PANTHER" id="PTHR11406:SF32">
    <property type="entry name" value="PHOSPHOGLYCERATE KINASE"/>
    <property type="match status" value="1"/>
</dbReference>
<comment type="catalytic activity">
    <reaction evidence="1">
        <text>guanosine(46) in tRNA + S-adenosyl-L-methionine = N(7)-methylguanosine(46) in tRNA + S-adenosyl-L-homocysteine</text>
        <dbReference type="Rhea" id="RHEA:42708"/>
        <dbReference type="Rhea" id="RHEA-COMP:10188"/>
        <dbReference type="Rhea" id="RHEA-COMP:10189"/>
        <dbReference type="ChEBI" id="CHEBI:57856"/>
        <dbReference type="ChEBI" id="CHEBI:59789"/>
        <dbReference type="ChEBI" id="CHEBI:74269"/>
        <dbReference type="ChEBI" id="CHEBI:74480"/>
        <dbReference type="EC" id="2.1.1.33"/>
    </reaction>
</comment>
<sequence length="595" mass="66742">MNQALDIFRSSGYYFSRNPVFLNSSRNSPAFLLHKQNFPLEHLAAPLFEKYRRLVCSKRAVNSKPFIPTESNSLRVEAEACDGADFSAVPHVQTLREFPKEELSEKVVMVRFDSRLLFQQLQERKIQCENAVSTIKYLHEAGAKVILVSSWDADAENTMKIVRAESIAGALSSVLQVKVVPVKLVTRHMHSAKQESNILLLENLFQFKEEPANCKGFARLLSSGVDIFVNDAFSQSHRVLASTVAISRFCYASIAGFHFEAVLSQLKNITKTSQKPYVAIVGNLLILGQSHWRKLPHWFQNKILWIGPVRFGLSRSDAGEASRLGAVVDRLRSQNNLETILVGKVACTTVLGSNLNYSVIENASAVWEFLKGRSLPGLMALDRSYPFDIKWDGVYDDPTRPLVVDVGSGNGLFLFGMAKKRKDLNFLGLEINGKLVNRCLERVLQTGMKNGYIIRTNAASTFRSIISSYPGELVLVSIQCPNPDFNKPEHRWKMVQRSLIEAIADLLALGGKVFLQSDIEGVAIRMKSEFVKYGKGKIMVMDEPEDASCYQRQWLNENPFGVRSDWEQHVLDRGANMYRLLLSKPAIIAGSTCRG</sequence>
<dbReference type="EC" id="2.7.2.3" evidence="12"/>
<dbReference type="SUPFAM" id="SSF53748">
    <property type="entry name" value="Phosphoglycerate kinase"/>
    <property type="match status" value="1"/>
</dbReference>
<keyword evidence="11" id="KW-0460">Magnesium</keyword>
<keyword evidence="14" id="KW-1185">Reference proteome</keyword>
<proteinExistence type="inferred from homology"/>
<dbReference type="Gene3D" id="3.40.50.1260">
    <property type="entry name" value="Phosphoglycerate kinase, N-terminal domain"/>
    <property type="match status" value="1"/>
</dbReference>
<keyword evidence="8" id="KW-0547">Nucleotide-binding</keyword>
<protein>
    <recommendedName>
        <fullName evidence="12">Phosphoglycerate kinase</fullName>
        <ecNumber evidence="12">2.7.2.3</ecNumber>
    </recommendedName>
</protein>
<accession>A0ABM4ULX0</accession>
<dbReference type="Pfam" id="PF00162">
    <property type="entry name" value="PGK"/>
    <property type="match status" value="1"/>
</dbReference>
<dbReference type="Pfam" id="PF02390">
    <property type="entry name" value="Methyltransf_4"/>
    <property type="match status" value="1"/>
</dbReference>
<dbReference type="PANTHER" id="PTHR11406">
    <property type="entry name" value="PHOSPHOGLYCERATE KINASE"/>
    <property type="match status" value="1"/>
</dbReference>
<keyword evidence="7" id="KW-0819">tRNA processing</keyword>
<dbReference type="SUPFAM" id="SSF53335">
    <property type="entry name" value="S-adenosyl-L-methionine-dependent methyltransferases"/>
    <property type="match status" value="1"/>
</dbReference>
<comment type="similarity">
    <text evidence="3 12">Belongs to the phosphoglycerate kinase family.</text>
</comment>
<comment type="cofactor">
    <cofactor evidence="2">
        <name>Mg(2+)</name>
        <dbReference type="ChEBI" id="CHEBI:18420"/>
    </cofactor>
</comment>
<evidence type="ECO:0000256" key="8">
    <source>
        <dbReference type="ARBA" id="ARBA00022741"/>
    </source>
</evidence>
<evidence type="ECO:0000313" key="15">
    <source>
        <dbReference type="RefSeq" id="XP_071908283.1"/>
    </source>
</evidence>
<evidence type="ECO:0000256" key="11">
    <source>
        <dbReference type="ARBA" id="ARBA00022842"/>
    </source>
</evidence>
<evidence type="ECO:0000313" key="14">
    <source>
        <dbReference type="Proteomes" id="UP001652660"/>
    </source>
</evidence>
<name>A0ABM4ULX0_COFAR</name>
<dbReference type="InterPro" id="IPR003358">
    <property type="entry name" value="tRNA_(Gua-N-7)_MeTrfase_Trmb"/>
</dbReference>
<evidence type="ECO:0000256" key="5">
    <source>
        <dbReference type="ARBA" id="ARBA00022679"/>
    </source>
</evidence>
<keyword evidence="5 12" id="KW-0808">Transferase</keyword>
<evidence type="ECO:0000256" key="4">
    <source>
        <dbReference type="ARBA" id="ARBA00022603"/>
    </source>
</evidence>
<evidence type="ECO:0000256" key="7">
    <source>
        <dbReference type="ARBA" id="ARBA00022694"/>
    </source>
</evidence>
<evidence type="ECO:0000256" key="9">
    <source>
        <dbReference type="ARBA" id="ARBA00022777"/>
    </source>
</evidence>
<dbReference type="PROSITE" id="PS51625">
    <property type="entry name" value="SAM_MT_TRMB"/>
    <property type="match status" value="1"/>
</dbReference>
<dbReference type="InterPro" id="IPR015824">
    <property type="entry name" value="Phosphoglycerate_kinase_N"/>
</dbReference>
<gene>
    <name evidence="15" type="primary">LOC140004272</name>
</gene>
<evidence type="ECO:0000256" key="12">
    <source>
        <dbReference type="RuleBase" id="RU000532"/>
    </source>
</evidence>
<comment type="catalytic activity">
    <reaction evidence="12">
        <text>(2R)-3-phosphoglycerate + ATP = (2R)-3-phospho-glyceroyl phosphate + ADP</text>
        <dbReference type="Rhea" id="RHEA:14801"/>
        <dbReference type="ChEBI" id="CHEBI:30616"/>
        <dbReference type="ChEBI" id="CHEBI:57604"/>
        <dbReference type="ChEBI" id="CHEBI:58272"/>
        <dbReference type="ChEBI" id="CHEBI:456216"/>
        <dbReference type="EC" id="2.7.2.3"/>
    </reaction>
</comment>
<evidence type="ECO:0000256" key="10">
    <source>
        <dbReference type="ARBA" id="ARBA00022840"/>
    </source>
</evidence>
<keyword evidence="6" id="KW-0949">S-adenosyl-L-methionine</keyword>
<evidence type="ECO:0000256" key="2">
    <source>
        <dbReference type="ARBA" id="ARBA00001946"/>
    </source>
</evidence>
<dbReference type="PRINTS" id="PR00477">
    <property type="entry name" value="PHGLYCKINASE"/>
</dbReference>
<evidence type="ECO:0000256" key="3">
    <source>
        <dbReference type="ARBA" id="ARBA00008982"/>
    </source>
</evidence>
<keyword evidence="10" id="KW-0067">ATP-binding</keyword>
<evidence type="ECO:0000256" key="1">
    <source>
        <dbReference type="ARBA" id="ARBA00000142"/>
    </source>
</evidence>